<dbReference type="InterPro" id="IPR035900">
    <property type="entry name" value="Colicin_E_sf"/>
</dbReference>
<dbReference type="Pfam" id="PF01320">
    <property type="entry name" value="Colicin_Pyocin"/>
    <property type="match status" value="1"/>
</dbReference>
<sequence length="84" mass="9767">MSKKKLEDYTEAEFLAFITKIFKADFETEKQGRDAVLEFKRLTEHPDGSDVIYYPPVGAEDSPQGILERVKQWRAENGKLLFKK</sequence>
<dbReference type="Gene3D" id="1.10.1200.20">
    <property type="entry name" value="Colicin E immunity protein"/>
    <property type="match status" value="1"/>
</dbReference>
<evidence type="ECO:0000256" key="2">
    <source>
        <dbReference type="ARBA" id="ARBA00023025"/>
    </source>
</evidence>
<evidence type="ECO:0000313" key="3">
    <source>
        <dbReference type="EMBL" id="KMJ44789.1"/>
    </source>
</evidence>
<organism evidence="3 4">
    <name type="scientific">Xenorhabdus khoisanae</name>
    <dbReference type="NCBI Taxonomy" id="880157"/>
    <lineage>
        <taxon>Bacteria</taxon>
        <taxon>Pseudomonadati</taxon>
        <taxon>Pseudomonadota</taxon>
        <taxon>Gammaproteobacteria</taxon>
        <taxon>Enterobacterales</taxon>
        <taxon>Morganellaceae</taxon>
        <taxon>Xenorhabdus</taxon>
    </lineage>
</organism>
<dbReference type="SUPFAM" id="SSF47345">
    <property type="entry name" value="Colicin E immunity proteins"/>
    <property type="match status" value="1"/>
</dbReference>
<dbReference type="InterPro" id="IPR000290">
    <property type="entry name" value="Colicin_pyocin"/>
</dbReference>
<evidence type="ECO:0000313" key="4">
    <source>
        <dbReference type="Proteomes" id="UP000036277"/>
    </source>
</evidence>
<dbReference type="CDD" id="cd16363">
    <property type="entry name" value="Col_Im_like"/>
    <property type="match status" value="1"/>
</dbReference>
<comment type="similarity">
    <text evidence="1">Belongs to the colicins ColE2/ColE8/ColE9 and pyocins S1/S2 family.</text>
</comment>
<accession>A0A0J5FRR9</accession>
<name>A0A0J5FRR9_9GAMM</name>
<keyword evidence="2" id="KW-0079">Bacteriocin immunity</keyword>
<dbReference type="GO" id="GO:0030153">
    <property type="term" value="P:bacteriocin immunity"/>
    <property type="evidence" value="ECO:0007669"/>
    <property type="project" value="UniProtKB-KW"/>
</dbReference>
<proteinExistence type="inferred from homology"/>
<comment type="caution">
    <text evidence="3">The sequence shown here is derived from an EMBL/GenBank/DDBJ whole genome shotgun (WGS) entry which is preliminary data.</text>
</comment>
<dbReference type="RefSeq" id="WP_047963680.1">
    <property type="nucleotide sequence ID" value="NZ_CAWMBG010000077.1"/>
</dbReference>
<dbReference type="Proteomes" id="UP000036277">
    <property type="component" value="Unassembled WGS sequence"/>
</dbReference>
<dbReference type="PATRIC" id="fig|880157.4.peg.2647"/>
<keyword evidence="4" id="KW-1185">Reference proteome</keyword>
<dbReference type="GO" id="GO:0015643">
    <property type="term" value="F:toxic substance binding"/>
    <property type="evidence" value="ECO:0007669"/>
    <property type="project" value="InterPro"/>
</dbReference>
<dbReference type="STRING" id="880157.AB204_12425"/>
<dbReference type="AlphaFoldDB" id="A0A0J5FRR9"/>
<dbReference type="OrthoDB" id="6810874at2"/>
<dbReference type="PRINTS" id="PR01299">
    <property type="entry name" value="PYOCIN"/>
</dbReference>
<evidence type="ECO:0000256" key="1">
    <source>
        <dbReference type="ARBA" id="ARBA00009346"/>
    </source>
</evidence>
<protein>
    <submittedName>
        <fullName evidence="3">Colicin immunity protein</fullName>
    </submittedName>
</protein>
<reference evidence="3 4" key="1">
    <citation type="submission" date="2015-06" db="EMBL/GenBank/DDBJ databases">
        <title>Draft Whole-Genome Sequence of the Entomopathogenic Bacterium Xenorhabdus khoisanae.</title>
        <authorList>
            <person name="Naidoo S."/>
            <person name="Featherston J."/>
            <person name="Gray V.M."/>
        </authorList>
    </citation>
    <scope>NUCLEOTIDE SEQUENCE [LARGE SCALE GENOMIC DNA]</scope>
    <source>
        <strain evidence="3 4">MCB</strain>
    </source>
</reference>
<dbReference type="EMBL" id="LFCV01000077">
    <property type="protein sequence ID" value="KMJ44789.1"/>
    <property type="molecule type" value="Genomic_DNA"/>
</dbReference>
<gene>
    <name evidence="3" type="ORF">AB204_12425</name>
</gene>